<feature type="transmembrane region" description="Helical" evidence="10">
    <location>
        <begin position="119"/>
        <end position="140"/>
    </location>
</feature>
<keyword evidence="7 10" id="KW-0472">Membrane</keyword>
<keyword evidence="9 10" id="KW-1208">Phospholipid metabolism</keyword>
<evidence type="ECO:0000256" key="3">
    <source>
        <dbReference type="ARBA" id="ARBA00022679"/>
    </source>
</evidence>
<comment type="subcellular location">
    <subcellularLocation>
        <location evidence="10">Cell membrane</location>
        <topology evidence="10">Multi-pass membrane protein</topology>
    </subcellularLocation>
</comment>
<comment type="caution">
    <text evidence="11">The sequence shown here is derived from an EMBL/GenBank/DDBJ whole genome shotgun (WGS) entry which is preliminary data.</text>
</comment>
<dbReference type="RefSeq" id="WP_142607564.1">
    <property type="nucleotide sequence ID" value="NZ_VDGG01000021.1"/>
</dbReference>
<evidence type="ECO:0000256" key="10">
    <source>
        <dbReference type="HAMAP-Rule" id="MF_01043"/>
    </source>
</evidence>
<feature type="transmembrane region" description="Helical" evidence="10">
    <location>
        <begin position="147"/>
        <end position="167"/>
    </location>
</feature>
<keyword evidence="2 10" id="KW-0444">Lipid biosynthesis</keyword>
<dbReference type="PANTHER" id="PTHR30309">
    <property type="entry name" value="INNER MEMBRANE PROTEIN YGIH"/>
    <property type="match status" value="1"/>
</dbReference>
<dbReference type="GO" id="GO:0005886">
    <property type="term" value="C:plasma membrane"/>
    <property type="evidence" value="ECO:0007669"/>
    <property type="project" value="UniProtKB-SubCell"/>
</dbReference>
<keyword evidence="3 10" id="KW-0808">Transferase</keyword>
<keyword evidence="8 10" id="KW-0594">Phospholipid biosynthesis</keyword>
<keyword evidence="12" id="KW-1185">Reference proteome</keyword>
<comment type="subunit">
    <text evidence="10">Probably interacts with PlsX.</text>
</comment>
<keyword evidence="5 10" id="KW-1133">Transmembrane helix</keyword>
<dbReference type="InterPro" id="IPR003811">
    <property type="entry name" value="G3P_acylTferase_PlsY"/>
</dbReference>
<dbReference type="GO" id="GO:0008654">
    <property type="term" value="P:phospholipid biosynthetic process"/>
    <property type="evidence" value="ECO:0007669"/>
    <property type="project" value="UniProtKB-UniRule"/>
</dbReference>
<comment type="catalytic activity">
    <reaction evidence="10">
        <text>an acyl phosphate + sn-glycerol 3-phosphate = a 1-acyl-sn-glycero-3-phosphate + phosphate</text>
        <dbReference type="Rhea" id="RHEA:34075"/>
        <dbReference type="ChEBI" id="CHEBI:43474"/>
        <dbReference type="ChEBI" id="CHEBI:57597"/>
        <dbReference type="ChEBI" id="CHEBI:57970"/>
        <dbReference type="ChEBI" id="CHEBI:59918"/>
        <dbReference type="EC" id="2.3.1.275"/>
    </reaction>
</comment>
<comment type="pathway">
    <text evidence="10">Lipid metabolism; phospholipid metabolism.</text>
</comment>
<evidence type="ECO:0000256" key="5">
    <source>
        <dbReference type="ARBA" id="ARBA00022989"/>
    </source>
</evidence>
<feature type="transmembrane region" description="Helical" evidence="10">
    <location>
        <begin position="173"/>
        <end position="191"/>
    </location>
</feature>
<evidence type="ECO:0000313" key="11">
    <source>
        <dbReference type="EMBL" id="TQR14162.1"/>
    </source>
</evidence>
<dbReference type="UniPathway" id="UPA00085"/>
<gene>
    <name evidence="10" type="primary">plsY</name>
    <name evidence="11" type="ORF">FG383_11660</name>
</gene>
<dbReference type="AlphaFoldDB" id="A0A544T9M8"/>
<proteinExistence type="inferred from homology"/>
<evidence type="ECO:0000256" key="2">
    <source>
        <dbReference type="ARBA" id="ARBA00022516"/>
    </source>
</evidence>
<dbReference type="Pfam" id="PF02660">
    <property type="entry name" value="G3P_acyltransf"/>
    <property type="match status" value="1"/>
</dbReference>
<dbReference type="GO" id="GO:0043772">
    <property type="term" value="F:acyl-phosphate glycerol-3-phosphate acyltransferase activity"/>
    <property type="evidence" value="ECO:0007669"/>
    <property type="project" value="UniProtKB-UniRule"/>
</dbReference>
<evidence type="ECO:0000256" key="1">
    <source>
        <dbReference type="ARBA" id="ARBA00022475"/>
    </source>
</evidence>
<feature type="transmembrane region" description="Helical" evidence="10">
    <location>
        <begin position="53"/>
        <end position="76"/>
    </location>
</feature>
<evidence type="ECO:0000256" key="4">
    <source>
        <dbReference type="ARBA" id="ARBA00022692"/>
    </source>
</evidence>
<evidence type="ECO:0000313" key="12">
    <source>
        <dbReference type="Proteomes" id="UP000318937"/>
    </source>
</evidence>
<keyword evidence="4 10" id="KW-0812">Transmembrane</keyword>
<dbReference type="Proteomes" id="UP000318937">
    <property type="component" value="Unassembled WGS sequence"/>
</dbReference>
<keyword evidence="6 10" id="KW-0443">Lipid metabolism</keyword>
<feature type="transmembrane region" description="Helical" evidence="10">
    <location>
        <begin position="88"/>
        <end position="107"/>
    </location>
</feature>
<reference evidence="11 12" key="1">
    <citation type="submission" date="2019-05" db="EMBL/GenBank/DDBJ databases">
        <title>Psychrobacillus vulpis sp. nov., a new species isolated from feces of a red fox that inhabits in The Tablas de Daimiel Natural Park, Albacete, Spain.</title>
        <authorList>
            <person name="Rodriguez M."/>
            <person name="Reina J.C."/>
            <person name="Bejar V."/>
            <person name="Llamas I."/>
        </authorList>
    </citation>
    <scope>NUCLEOTIDE SEQUENCE [LARGE SCALE GENOMIC DNA]</scope>
    <source>
        <strain evidence="11 12">NHI-2</strain>
    </source>
</reference>
<dbReference type="OrthoDB" id="9777124at2"/>
<evidence type="ECO:0000256" key="6">
    <source>
        <dbReference type="ARBA" id="ARBA00023098"/>
    </source>
</evidence>
<dbReference type="SMART" id="SM01207">
    <property type="entry name" value="G3P_acyltransf"/>
    <property type="match status" value="1"/>
</dbReference>
<evidence type="ECO:0000256" key="9">
    <source>
        <dbReference type="ARBA" id="ARBA00023264"/>
    </source>
</evidence>
<protein>
    <recommendedName>
        <fullName evidence="10">Glycerol-3-phosphate acyltransferase</fullName>
    </recommendedName>
    <alternativeName>
        <fullName evidence="10">Acyl-PO4 G3P acyltransferase</fullName>
    </alternativeName>
    <alternativeName>
        <fullName evidence="10">Acyl-phosphate--glycerol-3-phosphate acyltransferase</fullName>
    </alternativeName>
    <alternativeName>
        <fullName evidence="10">G3P acyltransferase</fullName>
        <shortName evidence="10">GPAT</shortName>
        <ecNumber evidence="10">2.3.1.275</ecNumber>
    </alternativeName>
    <alternativeName>
        <fullName evidence="10">Lysophosphatidic acid synthase</fullName>
        <shortName evidence="10">LPA synthase</shortName>
    </alternativeName>
</protein>
<keyword evidence="1 10" id="KW-1003">Cell membrane</keyword>
<dbReference type="EMBL" id="VDGG01000021">
    <property type="protein sequence ID" value="TQR14162.1"/>
    <property type="molecule type" value="Genomic_DNA"/>
</dbReference>
<dbReference type="HAMAP" id="MF_01043">
    <property type="entry name" value="PlsY"/>
    <property type="match status" value="1"/>
</dbReference>
<accession>A0A544T9M8</accession>
<evidence type="ECO:0000256" key="8">
    <source>
        <dbReference type="ARBA" id="ARBA00023209"/>
    </source>
</evidence>
<evidence type="ECO:0000256" key="7">
    <source>
        <dbReference type="ARBA" id="ARBA00023136"/>
    </source>
</evidence>
<dbReference type="EC" id="2.3.1.275" evidence="10"/>
<comment type="function">
    <text evidence="10">Catalyzes the transfer of an acyl group from acyl-phosphate (acyl-PO(4)) to glycerol-3-phosphate (G3P) to form lysophosphatidic acid (LPA). This enzyme utilizes acyl-phosphate as fatty acyl donor, but not acyl-CoA or acyl-ACP.</text>
</comment>
<sequence>MVIWILSIIIISYLIGAIHGSKVAQVLSGVNIKKEGLKNSGASNAAIVLGMKYGILVAIIDILKGVFVILGVRFFMQQYGSFTAVEQDLLLYLAGASIILGHNFPVYTGFKGGKGTASIIGILFAIYWPIGLIGLLLLIGTTFLTDFLLIGVFVFYAVFIVASIWFAEGVAPIAVAIFLLVMALVLHIENFRRLVRKEEPRISAFLKKKKPSV</sequence>
<name>A0A544T9M8_9BACI</name>
<keyword evidence="11" id="KW-0012">Acyltransferase</keyword>
<organism evidence="11 12">
    <name type="scientific">Psychrobacillus soli</name>
    <dbReference type="NCBI Taxonomy" id="1543965"/>
    <lineage>
        <taxon>Bacteria</taxon>
        <taxon>Bacillati</taxon>
        <taxon>Bacillota</taxon>
        <taxon>Bacilli</taxon>
        <taxon>Bacillales</taxon>
        <taxon>Bacillaceae</taxon>
        <taxon>Psychrobacillus</taxon>
    </lineage>
</organism>
<comment type="similarity">
    <text evidence="10">Belongs to the PlsY family.</text>
</comment>
<dbReference type="PANTHER" id="PTHR30309:SF0">
    <property type="entry name" value="GLYCEROL-3-PHOSPHATE ACYLTRANSFERASE-RELATED"/>
    <property type="match status" value="1"/>
</dbReference>